<evidence type="ECO:0000259" key="4">
    <source>
        <dbReference type="PROSITE" id="PS51406"/>
    </source>
</evidence>
<keyword evidence="6" id="KW-1185">Reference proteome</keyword>
<dbReference type="InterPro" id="IPR014716">
    <property type="entry name" value="Fibrinogen_a/b/g_C_1"/>
</dbReference>
<keyword evidence="3" id="KW-0732">Signal</keyword>
<dbReference type="Gene3D" id="3.90.215.10">
    <property type="entry name" value="Gamma Fibrinogen, chain A, domain 1"/>
    <property type="match status" value="1"/>
</dbReference>
<evidence type="ECO:0000313" key="6">
    <source>
        <dbReference type="Proteomes" id="UP000075880"/>
    </source>
</evidence>
<dbReference type="GO" id="GO:0005615">
    <property type="term" value="C:extracellular space"/>
    <property type="evidence" value="ECO:0007669"/>
    <property type="project" value="TreeGrafter"/>
</dbReference>
<dbReference type="SUPFAM" id="SSF56496">
    <property type="entry name" value="Fibrinogen C-terminal domain-like"/>
    <property type="match status" value="1"/>
</dbReference>
<dbReference type="Proteomes" id="UP000075880">
    <property type="component" value="Unassembled WGS sequence"/>
</dbReference>
<dbReference type="InterPro" id="IPR050373">
    <property type="entry name" value="Fibrinogen_C-term_domain"/>
</dbReference>
<evidence type="ECO:0000313" key="5">
    <source>
        <dbReference type="EnsemblMetazoa" id="ENSAATROPP012391"/>
    </source>
</evidence>
<evidence type="ECO:0000256" key="1">
    <source>
        <dbReference type="ARBA" id="ARBA00023157"/>
    </source>
</evidence>
<keyword evidence="1" id="KW-1015">Disulfide bond</keyword>
<dbReference type="AlphaFoldDB" id="A0AAG5DMM2"/>
<dbReference type="PANTHER" id="PTHR19143:SF327">
    <property type="entry name" value="FI21813P1-RELATED"/>
    <property type="match status" value="1"/>
</dbReference>
<name>A0AAG5DMM2_ANOAO</name>
<dbReference type="GO" id="GO:0030246">
    <property type="term" value="F:carbohydrate binding"/>
    <property type="evidence" value="ECO:0007669"/>
    <property type="project" value="UniProtKB-ARBA"/>
</dbReference>
<organism evidence="5 6">
    <name type="scientific">Anopheles atroparvus</name>
    <name type="common">European mosquito</name>
    <dbReference type="NCBI Taxonomy" id="41427"/>
    <lineage>
        <taxon>Eukaryota</taxon>
        <taxon>Metazoa</taxon>
        <taxon>Ecdysozoa</taxon>
        <taxon>Arthropoda</taxon>
        <taxon>Hexapoda</taxon>
        <taxon>Insecta</taxon>
        <taxon>Pterygota</taxon>
        <taxon>Neoptera</taxon>
        <taxon>Endopterygota</taxon>
        <taxon>Diptera</taxon>
        <taxon>Nematocera</taxon>
        <taxon>Culicoidea</taxon>
        <taxon>Culicidae</taxon>
        <taxon>Anophelinae</taxon>
        <taxon>Anopheles</taxon>
    </lineage>
</organism>
<dbReference type="InterPro" id="IPR002181">
    <property type="entry name" value="Fibrinogen_a/b/g_C_dom"/>
</dbReference>
<proteinExistence type="predicted"/>
<feature type="domain" description="Fibrinogen C-terminal" evidence="4">
    <location>
        <begin position="154"/>
        <end position="371"/>
    </location>
</feature>
<feature type="signal peptide" evidence="3">
    <location>
        <begin position="1"/>
        <end position="24"/>
    </location>
</feature>
<dbReference type="CDD" id="cd00087">
    <property type="entry name" value="FReD"/>
    <property type="match status" value="1"/>
</dbReference>
<dbReference type="EnsemblMetazoa" id="ENSAATROPT013612">
    <property type="protein sequence ID" value="ENSAATROPP012391"/>
    <property type="gene ID" value="ENSAATROPG011054"/>
</dbReference>
<comment type="function">
    <text evidence="2">Lectin involved in innate immunity. Agglutinates all types of human erythrocytes, Gram-positive and Gram-negative bacteria. Has a stronger agglutinating activity towards Gram-negative bacteria than towards Gram-positive bacteria. Specifically recognizes acetyl group-containing substances on agglutinated cells. The hemagglutinating activity was inhibited by EDTA, acetyl group-containing mono- and disaccharides, N-acetyl derivatives of amino acids, other acetyl group-containing substances, propionamide and benzamide. Enhances the antimicrobial activity of big defensin against Gram-positive bacteria but not against Gram-negative bacteria.</text>
</comment>
<dbReference type="PANTHER" id="PTHR19143">
    <property type="entry name" value="FIBRINOGEN/TENASCIN/ANGIOPOEITIN"/>
    <property type="match status" value="1"/>
</dbReference>
<evidence type="ECO:0000256" key="3">
    <source>
        <dbReference type="SAM" id="SignalP"/>
    </source>
</evidence>
<accession>A0AAG5DMM2</accession>
<dbReference type="Pfam" id="PF00147">
    <property type="entry name" value="Fibrinogen_C"/>
    <property type="match status" value="1"/>
</dbReference>
<dbReference type="FunFam" id="3.90.215.10:FF:000001">
    <property type="entry name" value="Tenascin isoform 1"/>
    <property type="match status" value="1"/>
</dbReference>
<evidence type="ECO:0000256" key="2">
    <source>
        <dbReference type="ARBA" id="ARBA00053344"/>
    </source>
</evidence>
<dbReference type="InterPro" id="IPR036056">
    <property type="entry name" value="Fibrinogen-like_C"/>
</dbReference>
<protein>
    <recommendedName>
        <fullName evidence="4">Fibrinogen C-terminal domain-containing protein</fullName>
    </recommendedName>
</protein>
<feature type="chain" id="PRO_5042575705" description="Fibrinogen C-terminal domain-containing protein" evidence="3">
    <location>
        <begin position="25"/>
        <end position="373"/>
    </location>
</feature>
<reference evidence="5" key="1">
    <citation type="submission" date="2024-04" db="UniProtKB">
        <authorList>
            <consortium name="EnsemblMetazoa"/>
        </authorList>
    </citation>
    <scope>IDENTIFICATION</scope>
    <source>
        <strain evidence="5">EBRO</strain>
    </source>
</reference>
<dbReference type="PROSITE" id="PS51406">
    <property type="entry name" value="FIBRINOGEN_C_2"/>
    <property type="match status" value="1"/>
</dbReference>
<dbReference type="SMART" id="SM00186">
    <property type="entry name" value="FBG"/>
    <property type="match status" value="1"/>
</dbReference>
<sequence length="373" mass="42661">MRFKTPLWQIMCLVITVILHSARAQHDPISIEALCNNTMTKFEQNIMEQLQAQNKEVIEKLATHTTNVQQMADSIKNLGNITDNLLAGQLEIQKQLTKVTNDLQNSTHTQYKDVLETLADFVNSLRNITDNLLNPSQTDVGKQFANVKHESNQSSIDVIPSSCTMLNINETGIYYIRPAENVEPFMVLCDFEDNFNLGGGWTVFQRRIDGAVNFFQNWTMYKHGFGDVNGEHWLGLEKLHVMTRSGRHEMLVILEDHEGGSAFALYDSFQIGSEADKYMLTVDNYSGTAGNSLSYHNGMKFSTFDQDNDNEESSCAEDYSGAWWFNHCYYSHLNARYFGKGEHFKYSVVWSAWKGIKYSLKSSKMMVRRRSGR</sequence>